<dbReference type="RefSeq" id="WP_067648188.1">
    <property type="nucleotide sequence ID" value="NZ_CP015249.1"/>
</dbReference>
<feature type="signal peptide" evidence="1">
    <location>
        <begin position="1"/>
        <end position="19"/>
    </location>
</feature>
<protein>
    <recommendedName>
        <fullName evidence="2">Right handed beta helix domain-containing protein</fullName>
    </recommendedName>
</protein>
<keyword evidence="4" id="KW-1185">Reference proteome</keyword>
<dbReference type="InterPro" id="IPR059226">
    <property type="entry name" value="Choice_anch_Q_dom"/>
</dbReference>
<proteinExistence type="predicted"/>
<evidence type="ECO:0000256" key="1">
    <source>
        <dbReference type="SAM" id="SignalP"/>
    </source>
</evidence>
<evidence type="ECO:0000313" key="4">
    <source>
        <dbReference type="Proteomes" id="UP000076830"/>
    </source>
</evidence>
<dbReference type="InterPro" id="IPR011050">
    <property type="entry name" value="Pectin_lyase_fold/virulence"/>
</dbReference>
<dbReference type="AlphaFoldDB" id="A0A160DVI4"/>
<evidence type="ECO:0000259" key="2">
    <source>
        <dbReference type="Pfam" id="PF13229"/>
    </source>
</evidence>
<dbReference type="KEGG" id="dko:I596_2562"/>
<gene>
    <name evidence="3" type="ORF">I596_2562</name>
</gene>
<dbReference type="Gene3D" id="2.160.20.10">
    <property type="entry name" value="Single-stranded right-handed beta-helix, Pectin lyase-like"/>
    <property type="match status" value="1"/>
</dbReference>
<dbReference type="Proteomes" id="UP000076830">
    <property type="component" value="Chromosome"/>
</dbReference>
<dbReference type="InterPro" id="IPR039448">
    <property type="entry name" value="Beta_helix"/>
</dbReference>
<dbReference type="Pfam" id="PF13229">
    <property type="entry name" value="Beta_helix"/>
    <property type="match status" value="1"/>
</dbReference>
<dbReference type="InterPro" id="IPR012334">
    <property type="entry name" value="Pectin_lyas_fold"/>
</dbReference>
<evidence type="ECO:0000313" key="3">
    <source>
        <dbReference type="EMBL" id="ANB18565.1"/>
    </source>
</evidence>
<dbReference type="NCBIfam" id="NF041518">
    <property type="entry name" value="choice_anch_Q"/>
    <property type="match status" value="1"/>
</dbReference>
<dbReference type="STRING" id="1300342.I596_2562"/>
<name>A0A160DVI4_9GAMM</name>
<dbReference type="OrthoDB" id="5956784at2"/>
<reference evidence="3 4" key="1">
    <citation type="submission" date="2016-04" db="EMBL/GenBank/DDBJ databases">
        <title>Complete genome sequence of Dokdonella koreensis DS-123T.</title>
        <authorList>
            <person name="Kim J.F."/>
            <person name="Lee H."/>
            <person name="Kwak M.-J."/>
        </authorList>
    </citation>
    <scope>NUCLEOTIDE SEQUENCE [LARGE SCALE GENOMIC DNA]</scope>
    <source>
        <strain evidence="3 4">DS-123</strain>
    </source>
</reference>
<organism evidence="3 4">
    <name type="scientific">Dokdonella koreensis DS-123</name>
    <dbReference type="NCBI Taxonomy" id="1300342"/>
    <lineage>
        <taxon>Bacteria</taxon>
        <taxon>Pseudomonadati</taxon>
        <taxon>Pseudomonadota</taxon>
        <taxon>Gammaproteobacteria</taxon>
        <taxon>Lysobacterales</taxon>
        <taxon>Rhodanobacteraceae</taxon>
        <taxon>Dokdonella</taxon>
    </lineage>
</organism>
<feature type="chain" id="PRO_5007813204" description="Right handed beta helix domain-containing protein" evidence="1">
    <location>
        <begin position="20"/>
        <end position="501"/>
    </location>
</feature>
<accession>A0A160DVI4</accession>
<feature type="domain" description="Right handed beta helix" evidence="2">
    <location>
        <begin position="192"/>
        <end position="339"/>
    </location>
</feature>
<dbReference type="SUPFAM" id="SSF51126">
    <property type="entry name" value="Pectin lyase-like"/>
    <property type="match status" value="1"/>
</dbReference>
<keyword evidence="1" id="KW-0732">Signal</keyword>
<dbReference type="EMBL" id="CP015249">
    <property type="protein sequence ID" value="ANB18565.1"/>
    <property type="molecule type" value="Genomic_DNA"/>
</dbReference>
<sequence length="501" mass="51391">MSRLFRFAALALICGAAQAETFVVTRFDDPVPDTCTSQDCSLREAAIAATQNDPAGPADRIDLAVGAYALTRGALPVAPQGIEVVGAALDQTLLRSATTLFASNGPLTLRHLALQSLDGNVLDGRKRTLDNVRIPKALGAYPAGKLLFAGADLDITIRNSVLQGFFSCHGAGACAITGSEMVHFQAYSYAGSSLDVQIKGSRIEKAVNPDHYSYLTVAEGHTGRITIEDATIAGGHVAVNSPGSTLTFRRVRYLENTGPVKTTAAAQVIVEDSEFRGNTDRAVLADGGAEWLVERSSFIGNRTHRDAGGAVFITGNADMTILNSTFSGNTFTVEAAGNGAHGAAIGWDGVNGASLYLAHVTAVSPTFLPAGILGTLIGGEGGGIDLIANNSILRGACHLDPGASWGGGTFGNIESPGHSCGLQAGLNLADVTASALALGELGNHGGFAPTYAPGEGSIAVDLPQASAGLPADQRGHGRPFGNGYDAGAIEAGDNVFADDFE</sequence>